<comment type="caution">
    <text evidence="4">The sequence shown here is derived from an EMBL/GenBank/DDBJ whole genome shotgun (WGS) entry which is preliminary data.</text>
</comment>
<evidence type="ECO:0000256" key="1">
    <source>
        <dbReference type="ARBA" id="ARBA00010116"/>
    </source>
</evidence>
<dbReference type="EMBL" id="JBBUTG010000009">
    <property type="protein sequence ID" value="MEK8032095.1"/>
    <property type="molecule type" value="Genomic_DNA"/>
</dbReference>
<dbReference type="InterPro" id="IPR008964">
    <property type="entry name" value="Invasin/intimin_cell_adhesion"/>
</dbReference>
<comment type="similarity">
    <text evidence="1">Belongs to the intimin/invasin family.</text>
</comment>
<feature type="chain" id="PRO_5047417504" description="Big-1 domain-containing protein" evidence="2">
    <location>
        <begin position="23"/>
        <end position="510"/>
    </location>
</feature>
<name>A0ABU9BQ52_9BURK</name>
<proteinExistence type="inferred from homology"/>
<dbReference type="InterPro" id="IPR003344">
    <property type="entry name" value="Big_1_dom"/>
</dbReference>
<keyword evidence="5" id="KW-1185">Reference proteome</keyword>
<gene>
    <name evidence="4" type="ORF">AACH06_14810</name>
</gene>
<sequence length="510" mass="50834">MIHWIKNLVVALATGAVLSACGGGGGDPGDCTLCNGGGTGGETTTYAISIDVQRAGASTASMTSTETVQAVARVVDDTGSPVEGALVSFTESDATLLKFAPSTGTALTDSDGYATLDISAQVTGSSGATTVNAEATVGGDAYSSSKSISITAGGQVEIAEPSAVNFVSVVPAGQAIVIKGAGGNGRSESATLTFKVVDASNAPIKGATVSFSVNPEDKVTLNIPSATSDLDGLVTTTVHSGTVPTSVVVTASATTSDGVVVSGQSDTLVVSNGVAMPGGFEIVAAKYNLDGRITGDKTDISAYVRDENGNPVPDGVAVSFTTDYGGIASSDLGGCLTVNGSCSVEFRVQDPRGDGVATVIATVNVGTDTVLSDSIQINMAGGSGGAFVSALTPTGTPPTVLSLGASSCKKTFELYLRDEATGLSVTAGTVVRVSYTSSDLTARVTSGTPVADSLDFSPTLFTLEVDATSTDLSPICAPGGTLAMLGVVGLQFETPGGIVHPQRFDIQYPR</sequence>
<dbReference type="SMART" id="SM00634">
    <property type="entry name" value="BID_1"/>
    <property type="match status" value="2"/>
</dbReference>
<dbReference type="SUPFAM" id="SSF49373">
    <property type="entry name" value="Invasin/intimin cell-adhesion fragments"/>
    <property type="match status" value="3"/>
</dbReference>
<feature type="domain" description="Big-1" evidence="3">
    <location>
        <begin position="173"/>
        <end position="263"/>
    </location>
</feature>
<evidence type="ECO:0000313" key="4">
    <source>
        <dbReference type="EMBL" id="MEK8032095.1"/>
    </source>
</evidence>
<dbReference type="InterPro" id="IPR013783">
    <property type="entry name" value="Ig-like_fold"/>
</dbReference>
<protein>
    <recommendedName>
        <fullName evidence="3">Big-1 domain-containing protein</fullName>
    </recommendedName>
</protein>
<organism evidence="4 5">
    <name type="scientific">Ideonella lacteola</name>
    <dbReference type="NCBI Taxonomy" id="2984193"/>
    <lineage>
        <taxon>Bacteria</taxon>
        <taxon>Pseudomonadati</taxon>
        <taxon>Pseudomonadota</taxon>
        <taxon>Betaproteobacteria</taxon>
        <taxon>Burkholderiales</taxon>
        <taxon>Sphaerotilaceae</taxon>
        <taxon>Ideonella</taxon>
    </lineage>
</organism>
<feature type="domain" description="Big-1" evidence="3">
    <location>
        <begin position="44"/>
        <end position="147"/>
    </location>
</feature>
<dbReference type="PROSITE" id="PS51257">
    <property type="entry name" value="PROKAR_LIPOPROTEIN"/>
    <property type="match status" value="1"/>
</dbReference>
<reference evidence="4 5" key="1">
    <citation type="submission" date="2024-04" db="EMBL/GenBank/DDBJ databases">
        <title>Novel species of the genus Ideonella isolated from streams.</title>
        <authorList>
            <person name="Lu H."/>
        </authorList>
    </citation>
    <scope>NUCLEOTIDE SEQUENCE [LARGE SCALE GENOMIC DNA]</scope>
    <source>
        <strain evidence="4 5">DXS29W</strain>
    </source>
</reference>
<dbReference type="RefSeq" id="WP_341426510.1">
    <property type="nucleotide sequence ID" value="NZ_JBBUTG010000009.1"/>
</dbReference>
<evidence type="ECO:0000256" key="2">
    <source>
        <dbReference type="SAM" id="SignalP"/>
    </source>
</evidence>
<evidence type="ECO:0000259" key="3">
    <source>
        <dbReference type="SMART" id="SM00634"/>
    </source>
</evidence>
<dbReference type="Gene3D" id="2.60.40.10">
    <property type="entry name" value="Immunoglobulins"/>
    <property type="match status" value="3"/>
</dbReference>
<feature type="signal peptide" evidence="2">
    <location>
        <begin position="1"/>
        <end position="22"/>
    </location>
</feature>
<dbReference type="Proteomes" id="UP001371218">
    <property type="component" value="Unassembled WGS sequence"/>
</dbReference>
<evidence type="ECO:0000313" key="5">
    <source>
        <dbReference type="Proteomes" id="UP001371218"/>
    </source>
</evidence>
<accession>A0ABU9BQ52</accession>
<keyword evidence="2" id="KW-0732">Signal</keyword>